<gene>
    <name evidence="1" type="ORF">IJ22_25600</name>
</gene>
<evidence type="ECO:0000313" key="1">
    <source>
        <dbReference type="EMBL" id="ALS22933.1"/>
    </source>
</evidence>
<dbReference type="STRING" id="162209.IJ22_25600"/>
<evidence type="ECO:0000313" key="2">
    <source>
        <dbReference type="Proteomes" id="UP000061660"/>
    </source>
</evidence>
<dbReference type="Proteomes" id="UP000061660">
    <property type="component" value="Chromosome"/>
</dbReference>
<dbReference type="EMBL" id="CP013652">
    <property type="protein sequence ID" value="ALS22933.1"/>
    <property type="molecule type" value="Genomic_DNA"/>
</dbReference>
<name>A0A0U2W5Z4_9BACL</name>
<reference evidence="2" key="1">
    <citation type="submission" date="2015-12" db="EMBL/GenBank/DDBJ databases">
        <title>Complete genome sequences of two moderately thermophilic Paenibacillus species.</title>
        <authorList>
            <person name="Butler R.III."/>
            <person name="Wang J."/>
            <person name="Stark B.C."/>
            <person name="Pombert J.-F."/>
        </authorList>
    </citation>
    <scope>NUCLEOTIDE SEQUENCE [LARGE SCALE GENOMIC DNA]</scope>
    <source>
        <strain evidence="2">32O-Y</strain>
    </source>
</reference>
<dbReference type="KEGG" id="pnp:IJ22_25600"/>
<sequence>MKETLLVKHAVGGRTFIDTGKQSVEYKLEQSGDNYKFTLSVPPDSNVEEILRWKSELNVFVFYESDDQPTKKVWFYVKDGPVAYDPQNKQLTIVAQSKIEYVPDLFHASV</sequence>
<dbReference type="OrthoDB" id="2878419at2"/>
<accession>A0A0U2W5Z4</accession>
<protein>
    <submittedName>
        <fullName evidence="1">Uncharacterized protein</fullName>
    </submittedName>
</protein>
<proteinExistence type="predicted"/>
<dbReference type="PATRIC" id="fig|162209.4.peg.2728"/>
<dbReference type="RefSeq" id="WP_062409028.1">
    <property type="nucleotide sequence ID" value="NZ_CP013652.1"/>
</dbReference>
<keyword evidence="2" id="KW-1185">Reference proteome</keyword>
<organism evidence="1 2">
    <name type="scientific">Paenibacillus naphthalenovorans</name>
    <dbReference type="NCBI Taxonomy" id="162209"/>
    <lineage>
        <taxon>Bacteria</taxon>
        <taxon>Bacillati</taxon>
        <taxon>Bacillota</taxon>
        <taxon>Bacilli</taxon>
        <taxon>Bacillales</taxon>
        <taxon>Paenibacillaceae</taxon>
        <taxon>Paenibacillus</taxon>
    </lineage>
</organism>
<reference evidence="1 2" key="2">
    <citation type="journal article" date="2016" name="Genome Announc.">
        <title>Complete Genome Sequences of Two Interactive Moderate Thermophiles, Paenibacillus napthalenovorans 32O-Y and Paenibacillus sp. 32O-W.</title>
        <authorList>
            <person name="Butler R.R.III."/>
            <person name="Wang J."/>
            <person name="Stark B.C."/>
            <person name="Pombert J.F."/>
        </authorList>
    </citation>
    <scope>NUCLEOTIDE SEQUENCE [LARGE SCALE GENOMIC DNA]</scope>
    <source>
        <strain evidence="1 2">32O-Y</strain>
    </source>
</reference>
<dbReference type="AlphaFoldDB" id="A0A0U2W5Z4"/>